<reference evidence="2" key="1">
    <citation type="submission" date="2020-03" db="EMBL/GenBank/DDBJ databases">
        <title>The deep terrestrial virosphere.</title>
        <authorList>
            <person name="Holmfeldt K."/>
            <person name="Nilsson E."/>
            <person name="Simone D."/>
            <person name="Lopez-Fernandez M."/>
            <person name="Wu X."/>
            <person name="de Brujin I."/>
            <person name="Lundin D."/>
            <person name="Andersson A."/>
            <person name="Bertilsson S."/>
            <person name="Dopson M."/>
        </authorList>
    </citation>
    <scope>NUCLEOTIDE SEQUENCE</scope>
    <source>
        <strain evidence="1">MM171A00156</strain>
        <strain evidence="2">MM171B00154</strain>
    </source>
</reference>
<name>A0A6M3MHN5_9ZZZZ</name>
<dbReference type="EMBL" id="MT143703">
    <property type="protein sequence ID" value="QJB00970.1"/>
    <property type="molecule type" value="Genomic_DNA"/>
</dbReference>
<gene>
    <name evidence="1" type="ORF">MM171A00156_0064</name>
    <name evidence="2" type="ORF">MM171B00154_0037</name>
</gene>
<protein>
    <submittedName>
        <fullName evidence="2">Uncharacterized protein</fullName>
    </submittedName>
</protein>
<accession>A0A6M3MHN5</accession>
<dbReference type="EMBL" id="MT143892">
    <property type="protein sequence ID" value="QJB04926.1"/>
    <property type="molecule type" value="Genomic_DNA"/>
</dbReference>
<sequence length="308" mass="33991">MSYYIDPIVTTDAQVLAGTSLAEDPTAAWAAGTFAIGDERHVVATHRVYRDSAGGASSISPELDPNRWKNMRPTNKWAPFDEYTDTAAETTAADIEYVLASRFVNAIALYGLDGSGVAVTVKDEPGGVEIYRYPETGYAQLKRAAKGYWDYAYGERRKRTSLVLRGLPIRANAEITIEIVASTDQRRAVGMIVRGKWRNLIGSGFGGVLEDAEVNPKTYTYRETQEDGRQRLVVRGSSKDLQFSIVMDRENADQAAQAMEDLLSRPVAWVVSTQPGFAGLTAFGIAQRAPIRYRNRLAYIDLSIEGYV</sequence>
<organism evidence="2">
    <name type="scientific">viral metagenome</name>
    <dbReference type="NCBI Taxonomy" id="1070528"/>
    <lineage>
        <taxon>unclassified sequences</taxon>
        <taxon>metagenomes</taxon>
        <taxon>organismal metagenomes</taxon>
    </lineage>
</organism>
<dbReference type="AlphaFoldDB" id="A0A6M3MHN5"/>
<evidence type="ECO:0000313" key="1">
    <source>
        <dbReference type="EMBL" id="QJB00970.1"/>
    </source>
</evidence>
<evidence type="ECO:0000313" key="2">
    <source>
        <dbReference type="EMBL" id="QJB04926.1"/>
    </source>
</evidence>
<proteinExistence type="predicted"/>